<organism evidence="1 2">
    <name type="scientific">Chromobacterium phragmitis</name>
    <dbReference type="NCBI Taxonomy" id="2202141"/>
    <lineage>
        <taxon>Bacteria</taxon>
        <taxon>Pseudomonadati</taxon>
        <taxon>Pseudomonadota</taxon>
        <taxon>Betaproteobacteria</taxon>
        <taxon>Neisseriales</taxon>
        <taxon>Chromobacteriaceae</taxon>
        <taxon>Chromobacterium</taxon>
    </lineage>
</organism>
<dbReference type="EMBL" id="CP029554">
    <property type="protein sequence ID" value="AXE32873.1"/>
    <property type="molecule type" value="Genomic_DNA"/>
</dbReference>
<reference evidence="1 2" key="1">
    <citation type="submission" date="2018-05" db="EMBL/GenBank/DDBJ databases">
        <title>Genome sequencing, assembly and analysis of the novel insecticidal bacterium, Chromobacterium phragmitis.</title>
        <authorList>
            <person name="Sparks M.E."/>
            <person name="Blackburn M.B."/>
            <person name="Gundersen-Rindal D.E."/>
        </authorList>
    </citation>
    <scope>NUCLEOTIDE SEQUENCE [LARGE SCALE GENOMIC DNA]</scope>
    <source>
        <strain evidence="1">IIBBL 274-1</strain>
    </source>
</reference>
<dbReference type="InterPro" id="IPR011727">
    <property type="entry name" value="CHP02117"/>
</dbReference>
<dbReference type="AlphaFoldDB" id="A0A344UC75"/>
<dbReference type="KEGG" id="chrb:DK843_00265"/>
<sequence length="229" mass="25962">MRTPTTIFRLVLRSLLLIPALPLCYLLAALALGLLPSNREWSQPEAGIPIYLDSNGVHTSLVMPVKTAQADWTTAFSPRQLSKPERYAHSPYISISWGSKVFFLTIQSWKDLSAGKALSALAFDQSVLHVEYLPQPKEGKDTKRVLVSPEQYEKLVAFIRRSAPFDGQGQALQEKGYHYYDNDAFYTAHGRYNPIVTCNQWTRDALAEMGVRTALWSPFVQPLFWQLKK</sequence>
<protein>
    <submittedName>
        <fullName evidence="1">TIGR02117 family protein</fullName>
    </submittedName>
</protein>
<accession>A0A344UC75</accession>
<evidence type="ECO:0000313" key="2">
    <source>
        <dbReference type="Proteomes" id="UP000252038"/>
    </source>
</evidence>
<proteinExistence type="predicted"/>
<evidence type="ECO:0000313" key="1">
    <source>
        <dbReference type="EMBL" id="AXE32873.1"/>
    </source>
</evidence>
<name>A0A344UC75_9NEIS</name>
<dbReference type="NCBIfam" id="TIGR02117">
    <property type="entry name" value="chp_urease_rgn"/>
    <property type="match status" value="1"/>
</dbReference>
<gene>
    <name evidence="1" type="ORF">DK843_00265</name>
</gene>
<dbReference type="RefSeq" id="WP_114072199.1">
    <property type="nucleotide sequence ID" value="NZ_CP029554.1"/>
</dbReference>
<dbReference type="Proteomes" id="UP000252038">
    <property type="component" value="Chromosome"/>
</dbReference>
<dbReference type="Pfam" id="PF09601">
    <property type="entry name" value="DUF2459"/>
    <property type="match status" value="1"/>
</dbReference>